<reference evidence="2 3" key="1">
    <citation type="submission" date="2024-09" db="EMBL/GenBank/DDBJ databases">
        <authorList>
            <person name="Sun Q."/>
            <person name="Mori K."/>
        </authorList>
    </citation>
    <scope>NUCLEOTIDE SEQUENCE [LARGE SCALE GENOMIC DNA]</scope>
    <source>
        <strain evidence="2 3">JCM 3324</strain>
    </source>
</reference>
<keyword evidence="3" id="KW-1185">Reference proteome</keyword>
<name>A0ABV5NTF7_9ACTN</name>
<evidence type="ECO:0000259" key="1">
    <source>
        <dbReference type="Pfam" id="PF01797"/>
    </source>
</evidence>
<accession>A0ABV5NTF7</accession>
<dbReference type="InterPro" id="IPR002686">
    <property type="entry name" value="Transposase_17"/>
</dbReference>
<evidence type="ECO:0000313" key="2">
    <source>
        <dbReference type="EMBL" id="MFB9473565.1"/>
    </source>
</evidence>
<dbReference type="RefSeq" id="WP_379484173.1">
    <property type="nucleotide sequence ID" value="NZ_JBHMCF010000034.1"/>
</dbReference>
<dbReference type="Proteomes" id="UP001589568">
    <property type="component" value="Unassembled WGS sequence"/>
</dbReference>
<gene>
    <name evidence="2" type="ORF">ACFFR3_29065</name>
</gene>
<comment type="caution">
    <text evidence="2">The sequence shown here is derived from an EMBL/GenBank/DDBJ whole genome shotgun (WGS) entry which is preliminary data.</text>
</comment>
<sequence length="89" mass="10101">MAGQVRASAGAAYDLGYRVVWCPTYRCPAFGGRVKDRFKELIRAEAGEHGWEVVALASRPPRWRRAWRITARCTTPRWSTAAPRTPRRG</sequence>
<dbReference type="SUPFAM" id="SSF143422">
    <property type="entry name" value="Transposase IS200-like"/>
    <property type="match status" value="1"/>
</dbReference>
<dbReference type="InterPro" id="IPR036515">
    <property type="entry name" value="Transposase_17_sf"/>
</dbReference>
<dbReference type="Gene3D" id="3.30.70.1290">
    <property type="entry name" value="Transposase IS200-like"/>
    <property type="match status" value="1"/>
</dbReference>
<proteinExistence type="predicted"/>
<evidence type="ECO:0000313" key="3">
    <source>
        <dbReference type="Proteomes" id="UP001589568"/>
    </source>
</evidence>
<organism evidence="2 3">
    <name type="scientific">Nonomuraea salmonea</name>
    <dbReference type="NCBI Taxonomy" id="46181"/>
    <lineage>
        <taxon>Bacteria</taxon>
        <taxon>Bacillati</taxon>
        <taxon>Actinomycetota</taxon>
        <taxon>Actinomycetes</taxon>
        <taxon>Streptosporangiales</taxon>
        <taxon>Streptosporangiaceae</taxon>
        <taxon>Nonomuraea</taxon>
    </lineage>
</organism>
<feature type="domain" description="Transposase IS200-like" evidence="1">
    <location>
        <begin position="12"/>
        <end position="57"/>
    </location>
</feature>
<protein>
    <submittedName>
        <fullName evidence="2">Transposase</fullName>
    </submittedName>
</protein>
<dbReference type="EMBL" id="JBHMCF010000034">
    <property type="protein sequence ID" value="MFB9473565.1"/>
    <property type="molecule type" value="Genomic_DNA"/>
</dbReference>
<dbReference type="Pfam" id="PF01797">
    <property type="entry name" value="Y1_Tnp"/>
    <property type="match status" value="1"/>
</dbReference>